<keyword evidence="1" id="KW-1133">Transmembrane helix</keyword>
<evidence type="ECO:0000256" key="2">
    <source>
        <dbReference type="SAM" id="SignalP"/>
    </source>
</evidence>
<evidence type="ECO:0000313" key="3">
    <source>
        <dbReference type="EMBL" id="KJV05062.1"/>
    </source>
</evidence>
<dbReference type="RefSeq" id="WP_045780722.1">
    <property type="nucleotide sequence ID" value="NZ_LAJX01000316.1"/>
</dbReference>
<evidence type="ECO:0000313" key="4">
    <source>
        <dbReference type="Proteomes" id="UP000033684"/>
    </source>
</evidence>
<comment type="caution">
    <text evidence="3">The sequence shown here is derived from an EMBL/GenBank/DDBJ whole genome shotgun (WGS) entry which is preliminary data.</text>
</comment>
<evidence type="ECO:0000256" key="1">
    <source>
        <dbReference type="SAM" id="Phobius"/>
    </source>
</evidence>
<sequence length="129" mass="14214">MLINYAVKLCLLLLTLNAINVKAADFDNLIVFGDSLSDNGNVASITTYDFLNHPPYQQGFSNGQLAVERLATLLGLPLKPAFFSLGKYWALISLLVAPKPVAIVLLIYQGKSMLTYKVKPDKRPPVIYT</sequence>
<proteinExistence type="predicted"/>
<accession>A0A0F3IEH5</accession>
<reference evidence="3 4" key="2">
    <citation type="journal article" date="2016" name="Microb. Ecol.">
        <title>Genome Characteristics of a Novel Type I Methanotroph (Sn10-6) Isolated from a Flooded Indian Rice Field.</title>
        <authorList>
            <person name="Rahalkar M.C."/>
            <person name="Pandit P.S."/>
            <person name="Dhakephalkar P.K."/>
            <person name="Pore S."/>
            <person name="Arora P."/>
            <person name="Kapse N."/>
        </authorList>
    </citation>
    <scope>NUCLEOTIDE SEQUENCE [LARGE SCALE GENOMIC DNA]</scope>
    <source>
        <strain evidence="3 4">Sn10-6</strain>
    </source>
</reference>
<feature type="signal peptide" evidence="2">
    <location>
        <begin position="1"/>
        <end position="23"/>
    </location>
</feature>
<name>A0A0F3IEH5_9GAMM</name>
<reference evidence="4" key="1">
    <citation type="submission" date="2015-03" db="EMBL/GenBank/DDBJ databases">
        <title>Draft genome sequence of a novel methanotroph (Sn10-6) isolated from flooded ricefield rhizosphere in India.</title>
        <authorList>
            <person name="Pandit P.S."/>
            <person name="Pore S.D."/>
            <person name="Arora P."/>
            <person name="Kapse N.G."/>
            <person name="Dhakephalkar P.K."/>
            <person name="Rahalkar M.C."/>
        </authorList>
    </citation>
    <scope>NUCLEOTIDE SEQUENCE [LARGE SCALE GENOMIC DNA]</scope>
    <source>
        <strain evidence="4">Sn10-6</strain>
    </source>
</reference>
<protein>
    <recommendedName>
        <fullName evidence="5">GDSL family lipase</fullName>
    </recommendedName>
</protein>
<dbReference type="Gene3D" id="3.40.50.1110">
    <property type="entry name" value="SGNH hydrolase"/>
    <property type="match status" value="1"/>
</dbReference>
<feature type="transmembrane region" description="Helical" evidence="1">
    <location>
        <begin position="88"/>
        <end position="108"/>
    </location>
</feature>
<keyword evidence="4" id="KW-1185">Reference proteome</keyword>
<keyword evidence="2" id="KW-0732">Signal</keyword>
<dbReference type="GO" id="GO:0016788">
    <property type="term" value="F:hydrolase activity, acting on ester bonds"/>
    <property type="evidence" value="ECO:0007669"/>
    <property type="project" value="UniProtKB-ARBA"/>
</dbReference>
<evidence type="ECO:0008006" key="5">
    <source>
        <dbReference type="Google" id="ProtNLM"/>
    </source>
</evidence>
<feature type="chain" id="PRO_5002462463" description="GDSL family lipase" evidence="2">
    <location>
        <begin position="24"/>
        <end position="129"/>
    </location>
</feature>
<organism evidence="3 4">
    <name type="scientific">Methylocucumis oryzae</name>
    <dbReference type="NCBI Taxonomy" id="1632867"/>
    <lineage>
        <taxon>Bacteria</taxon>
        <taxon>Pseudomonadati</taxon>
        <taxon>Pseudomonadota</taxon>
        <taxon>Gammaproteobacteria</taxon>
        <taxon>Methylococcales</taxon>
        <taxon>Methylococcaceae</taxon>
        <taxon>Methylocucumis</taxon>
    </lineage>
</organism>
<gene>
    <name evidence="3" type="ORF">VZ94_20915</name>
</gene>
<dbReference type="InterPro" id="IPR036514">
    <property type="entry name" value="SGNH_hydro_sf"/>
</dbReference>
<dbReference type="EMBL" id="LAJX01000316">
    <property type="protein sequence ID" value="KJV05062.1"/>
    <property type="molecule type" value="Genomic_DNA"/>
</dbReference>
<keyword evidence="1" id="KW-0812">Transmembrane</keyword>
<dbReference type="PATRIC" id="fig|1632867.3.peg.3810"/>
<dbReference type="AlphaFoldDB" id="A0A0F3IEH5"/>
<keyword evidence="1" id="KW-0472">Membrane</keyword>
<dbReference type="Proteomes" id="UP000033684">
    <property type="component" value="Unassembled WGS sequence"/>
</dbReference>